<dbReference type="Gene3D" id="2.120.10.80">
    <property type="entry name" value="Kelch-type beta propeller"/>
    <property type="match status" value="1"/>
</dbReference>
<dbReference type="PROSITE" id="PS50181">
    <property type="entry name" value="FBOX"/>
    <property type="match status" value="1"/>
</dbReference>
<proteinExistence type="predicted"/>
<dbReference type="Pfam" id="PF07734">
    <property type="entry name" value="FBA_1"/>
    <property type="match status" value="1"/>
</dbReference>
<reference evidence="3" key="1">
    <citation type="submission" date="2024-02" db="EMBL/GenBank/DDBJ databases">
        <authorList>
            <consortium name="ELIXIR-Norway"/>
            <consortium name="Elixir Norway"/>
        </authorList>
    </citation>
    <scope>NUCLEOTIDE SEQUENCE</scope>
</reference>
<dbReference type="InterPro" id="IPR036047">
    <property type="entry name" value="F-box-like_dom_sf"/>
</dbReference>
<evidence type="ECO:0000256" key="1">
    <source>
        <dbReference type="SAM" id="MobiDB-lite"/>
    </source>
</evidence>
<evidence type="ECO:0000313" key="4">
    <source>
        <dbReference type="Proteomes" id="UP001497512"/>
    </source>
</evidence>
<feature type="region of interest" description="Disordered" evidence="1">
    <location>
        <begin position="1"/>
        <end position="23"/>
    </location>
</feature>
<dbReference type="SMART" id="SM00256">
    <property type="entry name" value="FBOX"/>
    <property type="match status" value="1"/>
</dbReference>
<dbReference type="SUPFAM" id="SSF117281">
    <property type="entry name" value="Kelch motif"/>
    <property type="match status" value="1"/>
</dbReference>
<dbReference type="Pfam" id="PF00646">
    <property type="entry name" value="F-box"/>
    <property type="match status" value="1"/>
</dbReference>
<gene>
    <name evidence="3" type="ORF">CSSPTR1EN2_LOCUS19065</name>
</gene>
<dbReference type="Gene3D" id="1.20.1280.50">
    <property type="match status" value="1"/>
</dbReference>
<dbReference type="SUPFAM" id="SSF81383">
    <property type="entry name" value="F-box domain"/>
    <property type="match status" value="1"/>
</dbReference>
<accession>A0ABP0USD7</accession>
<evidence type="ECO:0000313" key="3">
    <source>
        <dbReference type="EMBL" id="CAK9228425.1"/>
    </source>
</evidence>
<dbReference type="InterPro" id="IPR015915">
    <property type="entry name" value="Kelch-typ_b-propeller"/>
</dbReference>
<dbReference type="InterPro" id="IPR050796">
    <property type="entry name" value="SCF_F-box_component"/>
</dbReference>
<dbReference type="InterPro" id="IPR006527">
    <property type="entry name" value="F-box-assoc_dom_typ1"/>
</dbReference>
<dbReference type="InterPro" id="IPR001810">
    <property type="entry name" value="F-box_dom"/>
</dbReference>
<name>A0ABP0USD7_9BRYO</name>
<dbReference type="Proteomes" id="UP001497512">
    <property type="component" value="Chromosome 6"/>
</dbReference>
<protein>
    <recommendedName>
        <fullName evidence="2">F-box domain-containing protein</fullName>
    </recommendedName>
</protein>
<dbReference type="EMBL" id="OZ019898">
    <property type="protein sequence ID" value="CAK9228425.1"/>
    <property type="molecule type" value="Genomic_DNA"/>
</dbReference>
<evidence type="ECO:0000259" key="2">
    <source>
        <dbReference type="PROSITE" id="PS50181"/>
    </source>
</evidence>
<feature type="domain" description="F-box" evidence="2">
    <location>
        <begin position="52"/>
        <end position="101"/>
    </location>
</feature>
<keyword evidence="4" id="KW-1185">Reference proteome</keyword>
<sequence>MFIGKTATGSRDESYRLESTSHSMSKLSSPATILLPEPPLDALEAAEEQMDPSIWSMLPVELVDCILVWLPMPSLVQMRMVCRSWDLIIKSKPFNRMYMEMPSKGPAWLFMCSSFNCREHACAYNPLQNKWHNFPLSFLPPCMRFPLTAVGGLLFVRGGLNDAGLLGVCNPMTQAWRELPSMTHTRLNFLVGICCEEDTESSSYKIVVAGGTTSECGGGDYECTTEVYDSLTDSWQVTGKVGRELTVHLTWWTSNTIFCNGVLYCLTSGRPYSIIAYDIKTAVWMELQVPPPKFLFCSFLIERRGKLMFVGGVGSQRICEHVHIWQLSQGSGTQQQWVEVAKMPHEYFLQFFKERNASDLKCAGNADLVYFFKDSHTEVMVCDFSKKPTEWRWLPTCPLSANFHKFSVRSLFVNPRLDASI</sequence>
<organism evidence="3 4">
    <name type="scientific">Sphagnum troendelagicum</name>
    <dbReference type="NCBI Taxonomy" id="128251"/>
    <lineage>
        <taxon>Eukaryota</taxon>
        <taxon>Viridiplantae</taxon>
        <taxon>Streptophyta</taxon>
        <taxon>Embryophyta</taxon>
        <taxon>Bryophyta</taxon>
        <taxon>Sphagnophytina</taxon>
        <taxon>Sphagnopsida</taxon>
        <taxon>Sphagnales</taxon>
        <taxon>Sphagnaceae</taxon>
        <taxon>Sphagnum</taxon>
    </lineage>
</organism>
<dbReference type="PANTHER" id="PTHR31672">
    <property type="entry name" value="BNACNNG10540D PROTEIN"/>
    <property type="match status" value="1"/>
</dbReference>